<dbReference type="InParanoid" id="A0A2P6N814"/>
<dbReference type="EMBL" id="MDYQ01000161">
    <property type="protein sequence ID" value="PRP80098.1"/>
    <property type="molecule type" value="Genomic_DNA"/>
</dbReference>
<feature type="region of interest" description="Disordered" evidence="1">
    <location>
        <begin position="52"/>
        <end position="79"/>
    </location>
</feature>
<sequence>MSEQRIEEASPELRLKQDQAAYGEIFTSLLQNDPDFRKSVEGFFFNMERGLGHLQHTQSPEEKDVPSPQQMESQIELKR</sequence>
<evidence type="ECO:0000313" key="2">
    <source>
        <dbReference type="EMBL" id="PRP80098.1"/>
    </source>
</evidence>
<organism evidence="2 3">
    <name type="scientific">Planoprotostelium fungivorum</name>
    <dbReference type="NCBI Taxonomy" id="1890364"/>
    <lineage>
        <taxon>Eukaryota</taxon>
        <taxon>Amoebozoa</taxon>
        <taxon>Evosea</taxon>
        <taxon>Variosea</taxon>
        <taxon>Cavosteliida</taxon>
        <taxon>Cavosteliaceae</taxon>
        <taxon>Planoprotostelium</taxon>
    </lineage>
</organism>
<accession>A0A2P6N814</accession>
<protein>
    <submittedName>
        <fullName evidence="2">Uncharacterized protein</fullName>
    </submittedName>
</protein>
<keyword evidence="3" id="KW-1185">Reference proteome</keyword>
<proteinExistence type="predicted"/>
<dbReference type="Proteomes" id="UP000241769">
    <property type="component" value="Unassembled WGS sequence"/>
</dbReference>
<reference evidence="2 3" key="1">
    <citation type="journal article" date="2018" name="Genome Biol. Evol.">
        <title>Multiple Roots of Fruiting Body Formation in Amoebozoa.</title>
        <authorList>
            <person name="Hillmann F."/>
            <person name="Forbes G."/>
            <person name="Novohradska S."/>
            <person name="Ferling I."/>
            <person name="Riege K."/>
            <person name="Groth M."/>
            <person name="Westermann M."/>
            <person name="Marz M."/>
            <person name="Spaller T."/>
            <person name="Winckler T."/>
            <person name="Schaap P."/>
            <person name="Glockner G."/>
        </authorList>
    </citation>
    <scope>NUCLEOTIDE SEQUENCE [LARGE SCALE GENOMIC DNA]</scope>
    <source>
        <strain evidence="2 3">Jena</strain>
    </source>
</reference>
<dbReference type="AlphaFoldDB" id="A0A2P6N814"/>
<evidence type="ECO:0000313" key="3">
    <source>
        <dbReference type="Proteomes" id="UP000241769"/>
    </source>
</evidence>
<evidence type="ECO:0000256" key="1">
    <source>
        <dbReference type="SAM" id="MobiDB-lite"/>
    </source>
</evidence>
<comment type="caution">
    <text evidence="2">The sequence shown here is derived from an EMBL/GenBank/DDBJ whole genome shotgun (WGS) entry which is preliminary data.</text>
</comment>
<name>A0A2P6N814_9EUKA</name>
<gene>
    <name evidence="2" type="ORF">PROFUN_12252</name>
</gene>